<protein>
    <submittedName>
        <fullName evidence="2">Transposase</fullName>
    </submittedName>
</protein>
<keyword evidence="3" id="KW-1185">Reference proteome</keyword>
<accession>A0ABX2PV57</accession>
<evidence type="ECO:0000313" key="2">
    <source>
        <dbReference type="EMBL" id="NVO58065.1"/>
    </source>
</evidence>
<dbReference type="EMBL" id="JABXWT010000017">
    <property type="protein sequence ID" value="NVO58065.1"/>
    <property type="molecule type" value="Genomic_DNA"/>
</dbReference>
<comment type="caution">
    <text evidence="2">The sequence shown here is derived from an EMBL/GenBank/DDBJ whole genome shotgun (WGS) entry which is preliminary data.</text>
</comment>
<evidence type="ECO:0000259" key="1">
    <source>
        <dbReference type="Pfam" id="PF13737"/>
    </source>
</evidence>
<gene>
    <name evidence="2" type="ORF">HW561_19910</name>
</gene>
<sequence>MPDFSTLCRRQRTLNVSLPFRRNPGPLNLLIDSTSIKAPLGCILWMRLPGSGGRRRLERPQARRLEAAHLAQDTHPFPPF</sequence>
<dbReference type="Proteomes" id="UP000630805">
    <property type="component" value="Unassembled WGS sequence"/>
</dbReference>
<evidence type="ECO:0000313" key="3">
    <source>
        <dbReference type="Proteomes" id="UP000630805"/>
    </source>
</evidence>
<proteinExistence type="predicted"/>
<reference evidence="2 3" key="1">
    <citation type="submission" date="2020-06" db="EMBL/GenBank/DDBJ databases">
        <authorList>
            <person name="Cao W.R."/>
        </authorList>
    </citation>
    <scope>NUCLEOTIDE SEQUENCE [LARGE SCALE GENOMIC DNA]</scope>
    <source>
        <strain evidence="2 3">B1Z28</strain>
    </source>
</reference>
<feature type="domain" description="Transposase DDE" evidence="1">
    <location>
        <begin position="1"/>
        <end position="37"/>
    </location>
</feature>
<dbReference type="Pfam" id="PF13737">
    <property type="entry name" value="DDE_Tnp_1_5"/>
    <property type="match status" value="1"/>
</dbReference>
<name>A0ABX2PV57_9RHOB</name>
<organism evidence="2 3">
    <name type="scientific">Ruegeria haliotis</name>
    <dbReference type="NCBI Taxonomy" id="2747601"/>
    <lineage>
        <taxon>Bacteria</taxon>
        <taxon>Pseudomonadati</taxon>
        <taxon>Pseudomonadota</taxon>
        <taxon>Alphaproteobacteria</taxon>
        <taxon>Rhodobacterales</taxon>
        <taxon>Roseobacteraceae</taxon>
        <taxon>Ruegeria</taxon>
    </lineage>
</organism>
<dbReference type="InterPro" id="IPR025668">
    <property type="entry name" value="Tnp_DDE_dom"/>
</dbReference>